<evidence type="ECO:0000313" key="2">
    <source>
        <dbReference type="Proteomes" id="UP000494170"/>
    </source>
</evidence>
<reference evidence="1 2" key="1">
    <citation type="submission" date="2019-09" db="EMBL/GenBank/DDBJ databases">
        <authorList>
            <person name="Depoorter E."/>
        </authorList>
    </citation>
    <scope>NUCLEOTIDE SEQUENCE [LARGE SCALE GENOMIC DNA]</scope>
    <source>
        <strain evidence="1">LMG 6863</strain>
    </source>
</reference>
<evidence type="ECO:0000313" key="1">
    <source>
        <dbReference type="EMBL" id="VWC52485.1"/>
    </source>
</evidence>
<gene>
    <name evidence="1" type="ORF">BLA6863_08063</name>
</gene>
<dbReference type="AlphaFoldDB" id="A0A6P2T4C4"/>
<organism evidence="1 2">
    <name type="scientific">Burkholderia lata (strain ATCC 17760 / DSM 23089 / LMG 22485 / NCIMB 9086 / R18194 / 383)</name>
    <dbReference type="NCBI Taxonomy" id="482957"/>
    <lineage>
        <taxon>Bacteria</taxon>
        <taxon>Pseudomonadati</taxon>
        <taxon>Pseudomonadota</taxon>
        <taxon>Betaproteobacteria</taxon>
        <taxon>Burkholderiales</taxon>
        <taxon>Burkholderiaceae</taxon>
        <taxon>Burkholderia</taxon>
        <taxon>Burkholderia cepacia complex</taxon>
    </lineage>
</organism>
<name>A0A6P2T4C4_BURL3</name>
<dbReference type="Proteomes" id="UP000494170">
    <property type="component" value="Unassembled WGS sequence"/>
</dbReference>
<protein>
    <submittedName>
        <fullName evidence="1">Uncharacterized protein</fullName>
    </submittedName>
</protein>
<sequence>MWYWLYTSHRPSTIIVSTSFASPIRNPSREPGSTCGDALMFSWPPAITISASPATIAFAASITAFRPEPHTLLIVIPGTAVGSPALISDWRAGFCPEPAVSTWPMITSLT</sequence>
<accession>A0A6P2T4C4</accession>
<dbReference type="EMBL" id="CABVPY010000168">
    <property type="protein sequence ID" value="VWC52485.1"/>
    <property type="molecule type" value="Genomic_DNA"/>
</dbReference>
<proteinExistence type="predicted"/>